<evidence type="ECO:0000259" key="3">
    <source>
        <dbReference type="Pfam" id="PF01551"/>
    </source>
</evidence>
<dbReference type="PANTHER" id="PTHR21666:SF289">
    <property type="entry name" value="L-ALA--D-GLU ENDOPEPTIDASE"/>
    <property type="match status" value="1"/>
</dbReference>
<name>A0A840SN16_9RHOB</name>
<dbReference type="SUPFAM" id="SSF51261">
    <property type="entry name" value="Duplicated hybrid motif"/>
    <property type="match status" value="1"/>
</dbReference>
<dbReference type="Pfam" id="PF01551">
    <property type="entry name" value="Peptidase_M23"/>
    <property type="match status" value="1"/>
</dbReference>
<keyword evidence="1 2" id="KW-0732">Signal</keyword>
<reference evidence="4 5" key="1">
    <citation type="submission" date="2020-08" db="EMBL/GenBank/DDBJ databases">
        <title>Genomic Encyclopedia of Type Strains, Phase IV (KMG-IV): sequencing the most valuable type-strain genomes for metagenomic binning, comparative biology and taxonomic classification.</title>
        <authorList>
            <person name="Goeker M."/>
        </authorList>
    </citation>
    <scope>NUCLEOTIDE SEQUENCE [LARGE SCALE GENOMIC DNA]</scope>
    <source>
        <strain evidence="4 5">DSM 101730</strain>
    </source>
</reference>
<evidence type="ECO:0000256" key="1">
    <source>
        <dbReference type="ARBA" id="ARBA00022729"/>
    </source>
</evidence>
<evidence type="ECO:0000313" key="4">
    <source>
        <dbReference type="EMBL" id="MBB5221985.1"/>
    </source>
</evidence>
<proteinExistence type="predicted"/>
<dbReference type="InterPro" id="IPR016047">
    <property type="entry name" value="M23ase_b-sheet_dom"/>
</dbReference>
<accession>A0A840SN16</accession>
<sequence>MRLPRLAAMALLCALPAAAGAEAVVAGADGLAGAAARIAGAAKGIEAARGVLEAASGTPEEVAALGRAIEAYDAALSVLRDGVAEAAGREQAIGVDLSDRRQEISRLLAALETMSRTPQPAQAMHPLGPIGAAQAAAMMSHLTPALQEQASKLTDELTSLQAARKLRTEGEMSLHAGLATLTSAQERLSEAIARANPGQPGPESPSATMLARDALTLTDLAATLARSASAAPPASAPPDGPSPYAWPVDGTVLRHYNEPDAARVRHPGIVLAASPFALVSAPADALVRYAGPFLEYGYVVVLEPDPRTMIVLAGLAQLRVETGAPVRRGELLGVLGGRTPNVEEYVMLPDSETGTEAGETLYIEVRRDRGPIDPEPLFARDNR</sequence>
<dbReference type="AlphaFoldDB" id="A0A840SN16"/>
<evidence type="ECO:0000313" key="5">
    <source>
        <dbReference type="Proteomes" id="UP000549457"/>
    </source>
</evidence>
<organism evidence="4 5">
    <name type="scientific">Amaricoccus macauensis</name>
    <dbReference type="NCBI Taxonomy" id="57001"/>
    <lineage>
        <taxon>Bacteria</taxon>
        <taxon>Pseudomonadati</taxon>
        <taxon>Pseudomonadota</taxon>
        <taxon>Alphaproteobacteria</taxon>
        <taxon>Rhodobacterales</taxon>
        <taxon>Paracoccaceae</taxon>
        <taxon>Amaricoccus</taxon>
    </lineage>
</organism>
<dbReference type="InterPro" id="IPR050570">
    <property type="entry name" value="Cell_wall_metabolism_enzyme"/>
</dbReference>
<dbReference type="Proteomes" id="UP000549457">
    <property type="component" value="Unassembled WGS sequence"/>
</dbReference>
<feature type="signal peptide" evidence="2">
    <location>
        <begin position="1"/>
        <end position="19"/>
    </location>
</feature>
<comment type="caution">
    <text evidence="4">The sequence shown here is derived from an EMBL/GenBank/DDBJ whole genome shotgun (WGS) entry which is preliminary data.</text>
</comment>
<dbReference type="CDD" id="cd12797">
    <property type="entry name" value="M23_peptidase"/>
    <property type="match status" value="1"/>
</dbReference>
<dbReference type="EMBL" id="JACHFM010000002">
    <property type="protein sequence ID" value="MBB5221985.1"/>
    <property type="molecule type" value="Genomic_DNA"/>
</dbReference>
<feature type="chain" id="PRO_5032887382" evidence="2">
    <location>
        <begin position="20"/>
        <end position="383"/>
    </location>
</feature>
<gene>
    <name evidence="4" type="ORF">HNP73_001921</name>
</gene>
<feature type="domain" description="M23ase beta-sheet core" evidence="3">
    <location>
        <begin position="265"/>
        <end position="374"/>
    </location>
</feature>
<dbReference type="RefSeq" id="WP_184148419.1">
    <property type="nucleotide sequence ID" value="NZ_JACHFM010000002.1"/>
</dbReference>
<dbReference type="Gene3D" id="2.70.70.10">
    <property type="entry name" value="Glucose Permease (Domain IIA)"/>
    <property type="match status" value="1"/>
</dbReference>
<evidence type="ECO:0000256" key="2">
    <source>
        <dbReference type="SAM" id="SignalP"/>
    </source>
</evidence>
<protein>
    <submittedName>
        <fullName evidence="4">Septal ring factor EnvC (AmiA/AmiB activator)</fullName>
    </submittedName>
</protein>
<keyword evidence="5" id="KW-1185">Reference proteome</keyword>
<dbReference type="PANTHER" id="PTHR21666">
    <property type="entry name" value="PEPTIDASE-RELATED"/>
    <property type="match status" value="1"/>
</dbReference>
<dbReference type="InterPro" id="IPR011055">
    <property type="entry name" value="Dup_hybrid_motif"/>
</dbReference>
<dbReference type="GO" id="GO:0004222">
    <property type="term" value="F:metalloendopeptidase activity"/>
    <property type="evidence" value="ECO:0007669"/>
    <property type="project" value="TreeGrafter"/>
</dbReference>